<feature type="coiled-coil region" evidence="1">
    <location>
        <begin position="1"/>
        <end position="56"/>
    </location>
</feature>
<keyword evidence="7" id="KW-1185">Reference proteome</keyword>
<protein>
    <recommendedName>
        <fullName evidence="8">Mis12-Mtw1 protein family</fullName>
    </recommendedName>
</protein>
<dbReference type="OrthoDB" id="1467932at2"/>
<name>A0A090WLX9_9FLAO</name>
<dbReference type="AlphaFoldDB" id="A0A090WLX9"/>
<dbReference type="Proteomes" id="UP000294824">
    <property type="component" value="Unassembled WGS sequence"/>
</dbReference>
<reference evidence="3 6" key="1">
    <citation type="journal article" date="2014" name="Genome Announc.">
        <title>Draft Genome Sequences of Marine Flavobacterium Algibacter lectus Strains SS8 and NR4.</title>
        <authorList>
            <person name="Takatani N."/>
            <person name="Nakanishi M."/>
            <person name="Meirelles P."/>
            <person name="Mino S."/>
            <person name="Suda W."/>
            <person name="Oshima K."/>
            <person name="Hattori M."/>
            <person name="Ohkuma M."/>
            <person name="Hosokawa M."/>
            <person name="Miyashita K."/>
            <person name="Thompson F.L."/>
            <person name="Niwa A."/>
            <person name="Sawabe T."/>
            <person name="Sawabe T."/>
        </authorList>
    </citation>
    <scope>NUCLEOTIDE SEQUENCE [LARGE SCALE GENOMIC DNA]</scope>
    <source>
        <strain evidence="3">JCM 19274</strain>
        <strain evidence="2 6">JCM 19300</strain>
    </source>
</reference>
<evidence type="ECO:0000313" key="3">
    <source>
        <dbReference type="EMBL" id="GAL77223.1"/>
    </source>
</evidence>
<evidence type="ECO:0008006" key="8">
    <source>
        <dbReference type="Google" id="ProtNLM"/>
    </source>
</evidence>
<dbReference type="RefSeq" id="WP_042494746.1">
    <property type="nucleotide sequence ID" value="NZ_BBNQ01000004.1"/>
</dbReference>
<evidence type="ECO:0000256" key="1">
    <source>
        <dbReference type="SAM" id="Coils"/>
    </source>
</evidence>
<dbReference type="Proteomes" id="UP000029643">
    <property type="component" value="Unassembled WGS sequence"/>
</dbReference>
<sequence>MSNIEDIVDSLENKISKVLHKIELLKQTNLKLNEELEVSKQEILNQKKLNANWEEKYEALKIANSMLGGDDNKRETKLKINALIREIDHCIGQLSE</sequence>
<dbReference type="Proteomes" id="UP000029644">
    <property type="component" value="Unassembled WGS sequence"/>
</dbReference>
<keyword evidence="1" id="KW-0175">Coiled coil</keyword>
<accession>A0A090WLX9</accession>
<evidence type="ECO:0000313" key="5">
    <source>
        <dbReference type="Proteomes" id="UP000029643"/>
    </source>
</evidence>
<dbReference type="STRING" id="221126.SAMN04489722_102501"/>
<dbReference type="EMBL" id="BBNQ01000004">
    <property type="protein sequence ID" value="GAL61937.1"/>
    <property type="molecule type" value="Genomic_DNA"/>
</dbReference>
<proteinExistence type="predicted"/>
<evidence type="ECO:0000313" key="2">
    <source>
        <dbReference type="EMBL" id="GAL61937.1"/>
    </source>
</evidence>
<dbReference type="EMBL" id="SORL01000007">
    <property type="protein sequence ID" value="TDY63443.1"/>
    <property type="molecule type" value="Genomic_DNA"/>
</dbReference>
<evidence type="ECO:0000313" key="6">
    <source>
        <dbReference type="Proteomes" id="UP000029644"/>
    </source>
</evidence>
<reference evidence="4 7" key="2">
    <citation type="submission" date="2019-03" db="EMBL/GenBank/DDBJ databases">
        <title>Genomic Encyclopedia of Type Strains, Phase III (KMG-III): the genomes of soil and plant-associated and newly described type strains.</title>
        <authorList>
            <person name="Whitman W."/>
        </authorList>
    </citation>
    <scope>NUCLEOTIDE SEQUENCE [LARGE SCALE GENOMIC DNA]</scope>
    <source>
        <strain evidence="4 7">CECT 8301</strain>
    </source>
</reference>
<evidence type="ECO:0000313" key="4">
    <source>
        <dbReference type="EMBL" id="TDY63443.1"/>
    </source>
</evidence>
<evidence type="ECO:0000313" key="7">
    <source>
        <dbReference type="Proteomes" id="UP000294824"/>
    </source>
</evidence>
<accession>A0A4R8MCE4</accession>
<gene>
    <name evidence="4" type="ORF">DFQ06_0324</name>
    <name evidence="3" type="ORF">JCM19274_4936</name>
    <name evidence="2" type="ORF">JCM19300_683</name>
</gene>
<organism evidence="3 5">
    <name type="scientific">Algibacter lectus</name>
    <dbReference type="NCBI Taxonomy" id="221126"/>
    <lineage>
        <taxon>Bacteria</taxon>
        <taxon>Pseudomonadati</taxon>
        <taxon>Bacteroidota</taxon>
        <taxon>Flavobacteriia</taxon>
        <taxon>Flavobacteriales</taxon>
        <taxon>Flavobacteriaceae</taxon>
        <taxon>Algibacter</taxon>
    </lineage>
</organism>
<comment type="caution">
    <text evidence="3">The sequence shown here is derived from an EMBL/GenBank/DDBJ whole genome shotgun (WGS) entry which is preliminary data.</text>
</comment>
<dbReference type="EMBL" id="BBNU01000001">
    <property type="protein sequence ID" value="GAL77223.1"/>
    <property type="molecule type" value="Genomic_DNA"/>
</dbReference>